<feature type="compositionally biased region" description="Basic residues" evidence="1">
    <location>
        <begin position="143"/>
        <end position="153"/>
    </location>
</feature>
<feature type="domain" description="GAG-pre-integrase" evidence="2">
    <location>
        <begin position="167"/>
        <end position="204"/>
    </location>
</feature>
<protein>
    <recommendedName>
        <fullName evidence="2">GAG-pre-integrase domain-containing protein</fullName>
    </recommendedName>
</protein>
<evidence type="ECO:0000256" key="1">
    <source>
        <dbReference type="SAM" id="MobiDB-lite"/>
    </source>
</evidence>
<dbReference type="Pfam" id="PF14223">
    <property type="entry name" value="Retrotran_gag_2"/>
    <property type="match status" value="1"/>
</dbReference>
<comment type="caution">
    <text evidence="3">The sequence shown here is derived from an EMBL/GenBank/DDBJ whole genome shotgun (WGS) entry which is preliminary data.</text>
</comment>
<accession>A0A8X8YL55</accession>
<reference evidence="3" key="2">
    <citation type="submission" date="2020-08" db="EMBL/GenBank/DDBJ databases">
        <title>Plant Genome Project.</title>
        <authorList>
            <person name="Zhang R.-G."/>
        </authorList>
    </citation>
    <scope>NUCLEOTIDE SEQUENCE</scope>
    <source>
        <strain evidence="3">Huo1</strain>
        <tissue evidence="3">Leaf</tissue>
    </source>
</reference>
<organism evidence="3">
    <name type="scientific">Salvia splendens</name>
    <name type="common">Scarlet sage</name>
    <dbReference type="NCBI Taxonomy" id="180675"/>
    <lineage>
        <taxon>Eukaryota</taxon>
        <taxon>Viridiplantae</taxon>
        <taxon>Streptophyta</taxon>
        <taxon>Embryophyta</taxon>
        <taxon>Tracheophyta</taxon>
        <taxon>Spermatophyta</taxon>
        <taxon>Magnoliopsida</taxon>
        <taxon>eudicotyledons</taxon>
        <taxon>Gunneridae</taxon>
        <taxon>Pentapetalae</taxon>
        <taxon>asterids</taxon>
        <taxon>lamiids</taxon>
        <taxon>Lamiales</taxon>
        <taxon>Lamiaceae</taxon>
        <taxon>Nepetoideae</taxon>
        <taxon>Mentheae</taxon>
        <taxon>Salviinae</taxon>
        <taxon>Salvia</taxon>
        <taxon>Salvia subgen. Calosphace</taxon>
        <taxon>core Calosphace</taxon>
    </lineage>
</organism>
<evidence type="ECO:0000313" key="3">
    <source>
        <dbReference type="EMBL" id="KAG6433735.1"/>
    </source>
</evidence>
<dbReference type="InterPro" id="IPR025724">
    <property type="entry name" value="GAG-pre-integrase_dom"/>
</dbReference>
<dbReference type="PANTHER" id="PTHR47481">
    <property type="match status" value="1"/>
</dbReference>
<keyword evidence="4" id="KW-1185">Reference proteome</keyword>
<dbReference type="AlphaFoldDB" id="A0A8X8YL55"/>
<feature type="region of interest" description="Disordered" evidence="1">
    <location>
        <begin position="142"/>
        <end position="170"/>
    </location>
</feature>
<reference evidence="3" key="1">
    <citation type="submission" date="2018-01" db="EMBL/GenBank/DDBJ databases">
        <authorList>
            <person name="Mao J.F."/>
        </authorList>
    </citation>
    <scope>NUCLEOTIDE SEQUENCE</scope>
    <source>
        <strain evidence="3">Huo1</strain>
        <tissue evidence="3">Leaf</tissue>
    </source>
</reference>
<dbReference type="PANTHER" id="PTHR47481:SF7">
    <property type="entry name" value="CCHC-TYPE DOMAIN-CONTAINING PROTEIN"/>
    <property type="match status" value="1"/>
</dbReference>
<dbReference type="EMBL" id="PNBA02000002">
    <property type="protein sequence ID" value="KAG6433735.1"/>
    <property type="molecule type" value="Genomic_DNA"/>
</dbReference>
<dbReference type="Pfam" id="PF13976">
    <property type="entry name" value="gag_pre-integrs"/>
    <property type="match status" value="1"/>
</dbReference>
<name>A0A8X8YL55_SALSN</name>
<gene>
    <name evidence="3" type="ORF">SASPL_105350</name>
</gene>
<proteinExistence type="predicted"/>
<dbReference type="Proteomes" id="UP000298416">
    <property type="component" value="Unassembled WGS sequence"/>
</dbReference>
<evidence type="ECO:0000313" key="4">
    <source>
        <dbReference type="Proteomes" id="UP000298416"/>
    </source>
</evidence>
<sequence length="257" mass="29006">MLCLSDDVIIEVVEQETAAALWTKLESLYMTKSLTNKLLLKQLLFRLRMHEGMPLRDHLENLNKILLDLRNIDVKVEDEDTALILLVSLPESYENFVESFMNGKETLSLEDVRSALYIREDRQQATSTAIEYLASGLSVTGKGQKKFGQKKQNSKSSKGPKAPNSEMRLGHMGERGMRIMSNRDFLSGHKVQKLDFCEHCVFGKLHRNNAVEDLEGVDKQVELQVTHDESESQLQGGEDQHTTAEATTDTTSSDVHP</sequence>
<feature type="compositionally biased region" description="Low complexity" evidence="1">
    <location>
        <begin position="243"/>
        <end position="257"/>
    </location>
</feature>
<feature type="region of interest" description="Disordered" evidence="1">
    <location>
        <begin position="226"/>
        <end position="257"/>
    </location>
</feature>
<evidence type="ECO:0000259" key="2">
    <source>
        <dbReference type="Pfam" id="PF13976"/>
    </source>
</evidence>